<dbReference type="EMBL" id="BGPR01000753">
    <property type="protein sequence ID" value="GBM34164.1"/>
    <property type="molecule type" value="Genomic_DNA"/>
</dbReference>
<keyword evidence="2" id="KW-1185">Reference proteome</keyword>
<accession>A0A4Y2F258</accession>
<proteinExistence type="predicted"/>
<sequence>MLADDRRLSLRMIAEELKISLDSVGNIIHEHLQKRKKKILESVEFLSLSTQNSLRNFCVRSIPPNMTQWWLKILNNCAKYLVYFGGCCLKLDIYVRSTPVMWNSDDVG</sequence>
<name>A0A4Y2F258_ARAVE</name>
<evidence type="ECO:0000313" key="2">
    <source>
        <dbReference type="Proteomes" id="UP000499080"/>
    </source>
</evidence>
<dbReference type="Proteomes" id="UP000499080">
    <property type="component" value="Unassembled WGS sequence"/>
</dbReference>
<dbReference type="AlphaFoldDB" id="A0A4Y2F258"/>
<organism evidence="1 2">
    <name type="scientific">Araneus ventricosus</name>
    <name type="common">Orbweaver spider</name>
    <name type="synonym">Epeira ventricosa</name>
    <dbReference type="NCBI Taxonomy" id="182803"/>
    <lineage>
        <taxon>Eukaryota</taxon>
        <taxon>Metazoa</taxon>
        <taxon>Ecdysozoa</taxon>
        <taxon>Arthropoda</taxon>
        <taxon>Chelicerata</taxon>
        <taxon>Arachnida</taxon>
        <taxon>Araneae</taxon>
        <taxon>Araneomorphae</taxon>
        <taxon>Entelegynae</taxon>
        <taxon>Araneoidea</taxon>
        <taxon>Araneidae</taxon>
        <taxon>Araneus</taxon>
    </lineage>
</organism>
<dbReference type="OrthoDB" id="6420373at2759"/>
<protein>
    <submittedName>
        <fullName evidence="1">Uncharacterized protein</fullName>
    </submittedName>
</protein>
<reference evidence="1 2" key="1">
    <citation type="journal article" date="2019" name="Sci. Rep.">
        <title>Orb-weaving spider Araneus ventricosus genome elucidates the spidroin gene catalogue.</title>
        <authorList>
            <person name="Kono N."/>
            <person name="Nakamura H."/>
            <person name="Ohtoshi R."/>
            <person name="Moran D.A.P."/>
            <person name="Shinohara A."/>
            <person name="Yoshida Y."/>
            <person name="Fujiwara M."/>
            <person name="Mori M."/>
            <person name="Tomita M."/>
            <person name="Arakawa K."/>
        </authorList>
    </citation>
    <scope>NUCLEOTIDE SEQUENCE [LARGE SCALE GENOMIC DNA]</scope>
</reference>
<evidence type="ECO:0000313" key="1">
    <source>
        <dbReference type="EMBL" id="GBM34164.1"/>
    </source>
</evidence>
<gene>
    <name evidence="1" type="ORF">AVEN_175254_1</name>
</gene>
<comment type="caution">
    <text evidence="1">The sequence shown here is derived from an EMBL/GenBank/DDBJ whole genome shotgun (WGS) entry which is preliminary data.</text>
</comment>